<dbReference type="EMBL" id="PQIB02000005">
    <property type="protein sequence ID" value="RLN19773.1"/>
    <property type="molecule type" value="Genomic_DNA"/>
</dbReference>
<protein>
    <submittedName>
        <fullName evidence="2">Uncharacterized protein</fullName>
    </submittedName>
</protein>
<reference evidence="3" key="1">
    <citation type="journal article" date="2019" name="Nat. Commun.">
        <title>The genome of broomcorn millet.</title>
        <authorList>
            <person name="Zou C."/>
            <person name="Miki D."/>
            <person name="Li D."/>
            <person name="Tang Q."/>
            <person name="Xiao L."/>
            <person name="Rajput S."/>
            <person name="Deng P."/>
            <person name="Jia W."/>
            <person name="Huang R."/>
            <person name="Zhang M."/>
            <person name="Sun Y."/>
            <person name="Hu J."/>
            <person name="Fu X."/>
            <person name="Schnable P.S."/>
            <person name="Li F."/>
            <person name="Zhang H."/>
            <person name="Feng B."/>
            <person name="Zhu X."/>
            <person name="Liu R."/>
            <person name="Schnable J.C."/>
            <person name="Zhu J.-K."/>
            <person name="Zhang H."/>
        </authorList>
    </citation>
    <scope>NUCLEOTIDE SEQUENCE [LARGE SCALE GENOMIC DNA]</scope>
</reference>
<evidence type="ECO:0000256" key="1">
    <source>
        <dbReference type="SAM" id="MobiDB-lite"/>
    </source>
</evidence>
<gene>
    <name evidence="2" type="ORF">C2845_PM02G03690</name>
</gene>
<evidence type="ECO:0000313" key="3">
    <source>
        <dbReference type="Proteomes" id="UP000275267"/>
    </source>
</evidence>
<dbReference type="Proteomes" id="UP000275267">
    <property type="component" value="Unassembled WGS sequence"/>
</dbReference>
<accession>A0A3L6SHY0</accession>
<feature type="compositionally biased region" description="Basic residues" evidence="1">
    <location>
        <begin position="182"/>
        <end position="195"/>
    </location>
</feature>
<proteinExistence type="predicted"/>
<feature type="region of interest" description="Disordered" evidence="1">
    <location>
        <begin position="169"/>
        <end position="195"/>
    </location>
</feature>
<sequence length="195" mass="20920">MDRKAPSLSPTQIEQGPTVPSSVLLRCRLLKHSSSTPAQELLRRRLACCCSLDDDDLGLGYGGEQKFGCRPSFSFTGSGLAADVMATGLKTRRGRADGERLAAIGRAASISPSSLPSLSFSISLSHVQWPSKAAAPAMALTASHRSSWARTRRPWWRLLPWPAGAAAPAGALAARAPSSRPPVKRRRREARHTGR</sequence>
<comment type="caution">
    <text evidence="2">The sequence shown here is derived from an EMBL/GenBank/DDBJ whole genome shotgun (WGS) entry which is preliminary data.</text>
</comment>
<evidence type="ECO:0000313" key="2">
    <source>
        <dbReference type="EMBL" id="RLN19773.1"/>
    </source>
</evidence>
<organism evidence="2 3">
    <name type="scientific">Panicum miliaceum</name>
    <name type="common">Proso millet</name>
    <name type="synonym">Broomcorn millet</name>
    <dbReference type="NCBI Taxonomy" id="4540"/>
    <lineage>
        <taxon>Eukaryota</taxon>
        <taxon>Viridiplantae</taxon>
        <taxon>Streptophyta</taxon>
        <taxon>Embryophyta</taxon>
        <taxon>Tracheophyta</taxon>
        <taxon>Spermatophyta</taxon>
        <taxon>Magnoliopsida</taxon>
        <taxon>Liliopsida</taxon>
        <taxon>Poales</taxon>
        <taxon>Poaceae</taxon>
        <taxon>PACMAD clade</taxon>
        <taxon>Panicoideae</taxon>
        <taxon>Panicodae</taxon>
        <taxon>Paniceae</taxon>
        <taxon>Panicinae</taxon>
        <taxon>Panicum</taxon>
        <taxon>Panicum sect. Panicum</taxon>
    </lineage>
</organism>
<keyword evidence="3" id="KW-1185">Reference proteome</keyword>
<name>A0A3L6SHY0_PANMI</name>
<feature type="compositionally biased region" description="Low complexity" evidence="1">
    <location>
        <begin position="169"/>
        <end position="178"/>
    </location>
</feature>
<dbReference type="AlphaFoldDB" id="A0A3L6SHY0"/>